<keyword evidence="3" id="KW-1185">Reference proteome</keyword>
<evidence type="ECO:0000313" key="2">
    <source>
        <dbReference type="EMBL" id="QDA32272.1"/>
    </source>
</evidence>
<dbReference type="EMBL" id="CP040846">
    <property type="protein sequence ID" value="QDA32272.1"/>
    <property type="molecule type" value="Genomic_DNA"/>
</dbReference>
<dbReference type="InterPro" id="IPR029459">
    <property type="entry name" value="EFTU-type"/>
</dbReference>
<accession>A0A4Y5SQ50</accession>
<dbReference type="Proteomes" id="UP000306007">
    <property type="component" value="Chromosome"/>
</dbReference>
<evidence type="ECO:0000259" key="1">
    <source>
        <dbReference type="Pfam" id="PF14578"/>
    </source>
</evidence>
<name>A0A4Y5SQ50_9EURY</name>
<dbReference type="CDD" id="cd16265">
    <property type="entry name" value="Translation_Factor_II"/>
    <property type="match status" value="1"/>
</dbReference>
<dbReference type="GO" id="GO:0005525">
    <property type="term" value="F:GTP binding"/>
    <property type="evidence" value="ECO:0007669"/>
    <property type="project" value="UniProtKB-KW"/>
</dbReference>
<sequence>MNFLRIFRRKREETPEVEIVSRRPVGRFKVEKILRVLKRQVLIGEVLEGLIYPGYKVKGRKAGLIMEIERNHQKVNFAVAGDRVALMLENEIPCEKGETLEVYQS</sequence>
<dbReference type="GO" id="GO:0006412">
    <property type="term" value="P:translation"/>
    <property type="evidence" value="ECO:0007669"/>
    <property type="project" value="UniProtKB-KW"/>
</dbReference>
<organism evidence="2 3">
    <name type="scientific">Thermococcus indicus</name>
    <dbReference type="NCBI Taxonomy" id="2586643"/>
    <lineage>
        <taxon>Archaea</taxon>
        <taxon>Methanobacteriati</taxon>
        <taxon>Methanobacteriota</taxon>
        <taxon>Thermococci</taxon>
        <taxon>Thermococcales</taxon>
        <taxon>Thermococcaceae</taxon>
        <taxon>Thermococcus</taxon>
    </lineage>
</organism>
<evidence type="ECO:0000313" key="3">
    <source>
        <dbReference type="Proteomes" id="UP000306007"/>
    </source>
</evidence>
<dbReference type="OrthoDB" id="100256at2157"/>
<dbReference type="Pfam" id="PF14578">
    <property type="entry name" value="GTP_EFTU_D4"/>
    <property type="match status" value="1"/>
</dbReference>
<reference evidence="2 3" key="1">
    <citation type="submission" date="2019-06" db="EMBL/GenBank/DDBJ databases">
        <title>Thermococcus indicus sp. nov., a Fe(III)-reducing hyperthermophilic archaeon isolated from the Onnuri vent field of the Central Indian Ocean ridge.</title>
        <authorList>
            <person name="Lim J.K."/>
            <person name="Kim Y.J."/>
            <person name="Kwon K.K."/>
        </authorList>
    </citation>
    <scope>NUCLEOTIDE SEQUENCE [LARGE SCALE GENOMIC DNA]</scope>
    <source>
        <strain evidence="2 3">IOH1</strain>
    </source>
</reference>
<gene>
    <name evidence="2" type="ORF">FH039_02760</name>
</gene>
<dbReference type="NCBIfam" id="NF041207">
    <property type="entry name" value="tRNA_bind_PBP11"/>
    <property type="match status" value="1"/>
</dbReference>
<dbReference type="InterPro" id="IPR009000">
    <property type="entry name" value="Transl_B-barrel_sf"/>
</dbReference>
<protein>
    <submittedName>
        <fullName evidence="2">Translation factor</fullName>
    </submittedName>
</protein>
<dbReference type="Gene3D" id="2.40.30.10">
    <property type="entry name" value="Translation factors"/>
    <property type="match status" value="1"/>
</dbReference>
<dbReference type="AlphaFoldDB" id="A0A4Y5SQ50"/>
<dbReference type="KEGG" id="tic:FH039_02760"/>
<dbReference type="SUPFAM" id="SSF50447">
    <property type="entry name" value="Translation proteins"/>
    <property type="match status" value="1"/>
</dbReference>
<proteinExistence type="predicted"/>
<feature type="domain" description="Elongation factor Tu-type" evidence="1">
    <location>
        <begin position="23"/>
        <end position="100"/>
    </location>
</feature>